<evidence type="ECO:0000259" key="6">
    <source>
        <dbReference type="PROSITE" id="PS50850"/>
    </source>
</evidence>
<reference evidence="7" key="2">
    <citation type="journal article" date="2023" name="IMA Fungus">
        <title>Comparative genomic study of the Penicillium genus elucidates a diverse pangenome and 15 lateral gene transfer events.</title>
        <authorList>
            <person name="Petersen C."/>
            <person name="Sorensen T."/>
            <person name="Nielsen M.R."/>
            <person name="Sondergaard T.E."/>
            <person name="Sorensen J.L."/>
            <person name="Fitzpatrick D.A."/>
            <person name="Frisvad J.C."/>
            <person name="Nielsen K.L."/>
        </authorList>
    </citation>
    <scope>NUCLEOTIDE SEQUENCE</scope>
    <source>
        <strain evidence="7">IBT 35673</strain>
    </source>
</reference>
<dbReference type="GO" id="GO:0022857">
    <property type="term" value="F:transmembrane transporter activity"/>
    <property type="evidence" value="ECO:0007669"/>
    <property type="project" value="InterPro"/>
</dbReference>
<evidence type="ECO:0000313" key="8">
    <source>
        <dbReference type="Proteomes" id="UP001147695"/>
    </source>
</evidence>
<feature type="transmembrane region" description="Helical" evidence="5">
    <location>
        <begin position="291"/>
        <end position="317"/>
    </location>
</feature>
<dbReference type="InterPro" id="IPR020846">
    <property type="entry name" value="MFS_dom"/>
</dbReference>
<comment type="subcellular location">
    <subcellularLocation>
        <location evidence="1">Membrane</location>
        <topology evidence="1">Multi-pass membrane protein</topology>
    </subcellularLocation>
</comment>
<organism evidence="7 8">
    <name type="scientific">Penicillium brevicompactum</name>
    <dbReference type="NCBI Taxonomy" id="5074"/>
    <lineage>
        <taxon>Eukaryota</taxon>
        <taxon>Fungi</taxon>
        <taxon>Dikarya</taxon>
        <taxon>Ascomycota</taxon>
        <taxon>Pezizomycotina</taxon>
        <taxon>Eurotiomycetes</taxon>
        <taxon>Eurotiomycetidae</taxon>
        <taxon>Eurotiales</taxon>
        <taxon>Aspergillaceae</taxon>
        <taxon>Penicillium</taxon>
    </lineage>
</organism>
<evidence type="ECO:0000256" key="2">
    <source>
        <dbReference type="ARBA" id="ARBA00022692"/>
    </source>
</evidence>
<evidence type="ECO:0000256" key="1">
    <source>
        <dbReference type="ARBA" id="ARBA00004141"/>
    </source>
</evidence>
<evidence type="ECO:0000256" key="4">
    <source>
        <dbReference type="ARBA" id="ARBA00023136"/>
    </source>
</evidence>
<feature type="transmembrane region" description="Helical" evidence="5">
    <location>
        <begin position="147"/>
        <end position="169"/>
    </location>
</feature>
<evidence type="ECO:0000256" key="5">
    <source>
        <dbReference type="SAM" id="Phobius"/>
    </source>
</evidence>
<dbReference type="InterPro" id="IPR036259">
    <property type="entry name" value="MFS_trans_sf"/>
</dbReference>
<feature type="transmembrane region" description="Helical" evidence="5">
    <location>
        <begin position="121"/>
        <end position="141"/>
    </location>
</feature>
<dbReference type="PROSITE" id="PS50850">
    <property type="entry name" value="MFS"/>
    <property type="match status" value="1"/>
</dbReference>
<feature type="transmembrane region" description="Helical" evidence="5">
    <location>
        <begin position="323"/>
        <end position="348"/>
    </location>
</feature>
<dbReference type="InterPro" id="IPR011701">
    <property type="entry name" value="MFS"/>
</dbReference>
<dbReference type="AlphaFoldDB" id="A0A9W9UAN4"/>
<dbReference type="PANTHER" id="PTHR23502:SF139">
    <property type="entry name" value="MAJOR FACILITATOR SUPERFAMILY (MFS) PROFILE DOMAIN-CONTAINING PROTEIN-RELATED"/>
    <property type="match status" value="1"/>
</dbReference>
<protein>
    <recommendedName>
        <fullName evidence="6">Major facilitator superfamily (MFS) profile domain-containing protein</fullName>
    </recommendedName>
</protein>
<comment type="caution">
    <text evidence="7">The sequence shown here is derived from an EMBL/GenBank/DDBJ whole genome shotgun (WGS) entry which is preliminary data.</text>
</comment>
<reference evidence="7" key="1">
    <citation type="submission" date="2022-12" db="EMBL/GenBank/DDBJ databases">
        <authorList>
            <person name="Petersen C."/>
        </authorList>
    </citation>
    <scope>NUCLEOTIDE SEQUENCE</scope>
    <source>
        <strain evidence="7">IBT 35673</strain>
    </source>
</reference>
<feature type="transmembrane region" description="Helical" evidence="5">
    <location>
        <begin position="91"/>
        <end position="109"/>
    </location>
</feature>
<sequence>MESHKTIPLLPSQVDVEHGEVDNVIRDPYGRPLFPEPTTDKLDPLNWPTWRKYVIIFMVCYGYFMMMYCNTAPVIAFVQLQSQFNASYSEINWTFAAGNLGATVGPLFFSAMGEIIGRRPVMILGTLLGLIGTGWSSAHGISIESYALARFLQVFGTTPAITVGLAIINDLSWQHERGFRVGLWVLAIDTSCYLGPLFGSFLATYSQYWVEYHIAILLAILLIGQIAFLPETLYPRATIVSLGRDVDLASINIKRTSQLPFLNFKKIGGVYHPKPWATVVIFFKMFAHPVIVLPVLAFSFFAYWWIISIVTLVPIAYPDRSLIGQGVMFIGLLVGTLMAEALVSGRLGDHIIGRATARGDLPQTPEMRIWMGYPGVLLFAAGILTWGFAIENKYHIMISQLGFFLVGAGFQMTNTVIVAYAIDNCPDATMDITTFYSVFRALLLPGSSPIGKRLKVARPFNLREKFMKDR</sequence>
<feature type="transmembrane region" description="Helical" evidence="5">
    <location>
        <begin position="369"/>
        <end position="389"/>
    </location>
</feature>
<dbReference type="Pfam" id="PF07690">
    <property type="entry name" value="MFS_1"/>
    <property type="match status" value="1"/>
</dbReference>
<dbReference type="PANTHER" id="PTHR23502">
    <property type="entry name" value="MAJOR FACILITATOR SUPERFAMILY"/>
    <property type="match status" value="1"/>
</dbReference>
<feature type="transmembrane region" description="Helical" evidence="5">
    <location>
        <begin position="401"/>
        <end position="422"/>
    </location>
</feature>
<dbReference type="EMBL" id="JAPZBQ010000005">
    <property type="protein sequence ID" value="KAJ5329088.1"/>
    <property type="molecule type" value="Genomic_DNA"/>
</dbReference>
<keyword evidence="3 5" id="KW-1133">Transmembrane helix</keyword>
<feature type="transmembrane region" description="Helical" evidence="5">
    <location>
        <begin position="181"/>
        <end position="203"/>
    </location>
</feature>
<keyword evidence="4 5" id="KW-0472">Membrane</keyword>
<gene>
    <name evidence="7" type="ORF">N7452_009478</name>
</gene>
<feature type="transmembrane region" description="Helical" evidence="5">
    <location>
        <begin position="53"/>
        <end position="79"/>
    </location>
</feature>
<dbReference type="SUPFAM" id="SSF103473">
    <property type="entry name" value="MFS general substrate transporter"/>
    <property type="match status" value="1"/>
</dbReference>
<accession>A0A9W9UAN4</accession>
<feature type="domain" description="Major facilitator superfamily (MFS) profile" evidence="6">
    <location>
        <begin position="55"/>
        <end position="470"/>
    </location>
</feature>
<dbReference type="GO" id="GO:0005886">
    <property type="term" value="C:plasma membrane"/>
    <property type="evidence" value="ECO:0007669"/>
    <property type="project" value="TreeGrafter"/>
</dbReference>
<feature type="transmembrane region" description="Helical" evidence="5">
    <location>
        <begin position="209"/>
        <end position="229"/>
    </location>
</feature>
<dbReference type="Gene3D" id="1.20.1250.20">
    <property type="entry name" value="MFS general substrate transporter like domains"/>
    <property type="match status" value="1"/>
</dbReference>
<evidence type="ECO:0000313" key="7">
    <source>
        <dbReference type="EMBL" id="KAJ5329088.1"/>
    </source>
</evidence>
<proteinExistence type="predicted"/>
<name>A0A9W9UAN4_PENBR</name>
<evidence type="ECO:0000256" key="3">
    <source>
        <dbReference type="ARBA" id="ARBA00022989"/>
    </source>
</evidence>
<dbReference type="Proteomes" id="UP001147695">
    <property type="component" value="Unassembled WGS sequence"/>
</dbReference>
<keyword evidence="2 5" id="KW-0812">Transmembrane</keyword>